<name>A0A395N9L8_TRIAR</name>
<evidence type="ECO:0000256" key="1">
    <source>
        <dbReference type="SAM" id="MobiDB-lite"/>
    </source>
</evidence>
<proteinExistence type="predicted"/>
<reference evidence="2 3" key="1">
    <citation type="journal article" date="2018" name="PLoS Pathog.">
        <title>Evolution of structural diversity of trichothecenes, a family of toxins produced by plant pathogenic and entomopathogenic fungi.</title>
        <authorList>
            <person name="Proctor R.H."/>
            <person name="McCormick S.P."/>
            <person name="Kim H.S."/>
            <person name="Cardoza R.E."/>
            <person name="Stanley A.M."/>
            <person name="Lindo L."/>
            <person name="Kelly A."/>
            <person name="Brown D.W."/>
            <person name="Lee T."/>
            <person name="Vaughan M.M."/>
            <person name="Alexander N.J."/>
            <person name="Busman M."/>
            <person name="Gutierrez S."/>
        </authorList>
    </citation>
    <scope>NUCLEOTIDE SEQUENCE [LARGE SCALE GENOMIC DNA]</scope>
    <source>
        <strain evidence="2 3">IBT 40837</strain>
    </source>
</reference>
<evidence type="ECO:0000313" key="2">
    <source>
        <dbReference type="EMBL" id="RFU72826.1"/>
    </source>
</evidence>
<feature type="region of interest" description="Disordered" evidence="1">
    <location>
        <begin position="1"/>
        <end position="143"/>
    </location>
</feature>
<comment type="caution">
    <text evidence="2">The sequence shown here is derived from an EMBL/GenBank/DDBJ whole genome shotgun (WGS) entry which is preliminary data.</text>
</comment>
<protein>
    <submittedName>
        <fullName evidence="2">Uncharacterized protein</fullName>
    </submittedName>
</protein>
<feature type="compositionally biased region" description="Basic and acidic residues" evidence="1">
    <location>
        <begin position="77"/>
        <end position="88"/>
    </location>
</feature>
<sequence>MEPVSGFAPSAASLGTVESQVRGTSRHEAPSTLGTRACKPSSSAASVPPGPLAATLHLSPEAAPKGAPGAGAASRRRAAEHQARETSREGTSLFLVAPAAHARRRPTTAPASWPKPAVGVLHNSRPERRPGRGPPRPLAACASTAPTGALERCARPLQQAFSLARGLHGGRQARPRHLALAPGAGTIGAASTVKTTPRSPCARLADACEIPGRLHGASSLAQYRPLGSWVSSGKI</sequence>
<organism evidence="2 3">
    <name type="scientific">Trichoderma arundinaceum</name>
    <dbReference type="NCBI Taxonomy" id="490622"/>
    <lineage>
        <taxon>Eukaryota</taxon>
        <taxon>Fungi</taxon>
        <taxon>Dikarya</taxon>
        <taxon>Ascomycota</taxon>
        <taxon>Pezizomycotina</taxon>
        <taxon>Sordariomycetes</taxon>
        <taxon>Hypocreomycetidae</taxon>
        <taxon>Hypocreales</taxon>
        <taxon>Hypocreaceae</taxon>
        <taxon>Trichoderma</taxon>
    </lineage>
</organism>
<keyword evidence="3" id="KW-1185">Reference proteome</keyword>
<dbReference type="EMBL" id="PXOA01000766">
    <property type="protein sequence ID" value="RFU72826.1"/>
    <property type="molecule type" value="Genomic_DNA"/>
</dbReference>
<evidence type="ECO:0000313" key="3">
    <source>
        <dbReference type="Proteomes" id="UP000266272"/>
    </source>
</evidence>
<dbReference type="AlphaFoldDB" id="A0A395N9L8"/>
<accession>A0A395N9L8</accession>
<dbReference type="Proteomes" id="UP000266272">
    <property type="component" value="Unassembled WGS sequence"/>
</dbReference>
<feature type="compositionally biased region" description="Low complexity" evidence="1">
    <location>
        <begin position="59"/>
        <end position="73"/>
    </location>
</feature>
<gene>
    <name evidence="2" type="ORF">TARUN_9432</name>
</gene>